<keyword evidence="4" id="KW-0460">Magnesium</keyword>
<evidence type="ECO:0000256" key="2">
    <source>
        <dbReference type="ARBA" id="ARBA00022723"/>
    </source>
</evidence>
<dbReference type="GO" id="GO:0140097">
    <property type="term" value="F:catalytic activity, acting on DNA"/>
    <property type="evidence" value="ECO:0007669"/>
    <property type="project" value="UniProtKB-ARBA"/>
</dbReference>
<evidence type="ECO:0000256" key="5">
    <source>
        <dbReference type="ARBA" id="ARBA00022964"/>
    </source>
</evidence>
<dbReference type="GO" id="GO:0032451">
    <property type="term" value="F:demethylase activity"/>
    <property type="evidence" value="ECO:0007669"/>
    <property type="project" value="UniProtKB-ARBA"/>
</dbReference>
<accession>A0A8E2QIA3</accession>
<organism evidence="10 11">
    <name type="scientific">Stutzerimonas degradans</name>
    <dbReference type="NCBI Taxonomy" id="2968968"/>
    <lineage>
        <taxon>Bacteria</taxon>
        <taxon>Pseudomonadati</taxon>
        <taxon>Pseudomonadota</taxon>
        <taxon>Gammaproteobacteria</taxon>
        <taxon>Pseudomonadales</taxon>
        <taxon>Pseudomonadaceae</taxon>
        <taxon>Stutzerimonas</taxon>
    </lineage>
</organism>
<dbReference type="FunFam" id="2.60.120.590:FF:000004">
    <property type="entry name" value="DNA oxidative demethylase ALKBH2"/>
    <property type="match status" value="1"/>
</dbReference>
<keyword evidence="11" id="KW-1185">Reference proteome</keyword>
<evidence type="ECO:0000313" key="11">
    <source>
        <dbReference type="Proteomes" id="UP000235881"/>
    </source>
</evidence>
<evidence type="ECO:0000256" key="1">
    <source>
        <dbReference type="ARBA" id="ARBA00001954"/>
    </source>
</evidence>
<dbReference type="Gene3D" id="2.60.120.590">
    <property type="entry name" value="Alpha-ketoglutarate-dependent dioxygenase AlkB-like"/>
    <property type="match status" value="1"/>
</dbReference>
<sequence>MTAPLSLPDADLRYLPQWLAAPLADAWLAELIEQTPWQQPQISLYGRRVAIPRQVAWYGDAQASYRYSGLQHEPLAWTPMLATLRERLQDELGQPFNGVLLNYYRDGQDAMGWHSDDEPELGHEPLLASLSLGATRRFDLRRKGSQRIEHSIALEHGSLLVMGGATQHHWQHQIARTRKVRAPRLNLTFRLIHPRTQA</sequence>
<dbReference type="GO" id="GO:0046872">
    <property type="term" value="F:metal ion binding"/>
    <property type="evidence" value="ECO:0007669"/>
    <property type="project" value="UniProtKB-KW"/>
</dbReference>
<evidence type="ECO:0000256" key="6">
    <source>
        <dbReference type="ARBA" id="ARBA00023002"/>
    </source>
</evidence>
<comment type="cofactor">
    <cofactor evidence="1">
        <name>Fe(2+)</name>
        <dbReference type="ChEBI" id="CHEBI:29033"/>
    </cofactor>
</comment>
<dbReference type="GO" id="GO:0016705">
    <property type="term" value="F:oxidoreductase activity, acting on paired donors, with incorporation or reduction of molecular oxygen"/>
    <property type="evidence" value="ECO:0007669"/>
    <property type="project" value="UniProtKB-ARBA"/>
</dbReference>
<dbReference type="PROSITE" id="PS51471">
    <property type="entry name" value="FE2OG_OXY"/>
    <property type="match status" value="1"/>
</dbReference>
<keyword evidence="2" id="KW-0479">Metal-binding</keyword>
<dbReference type="GO" id="GO:0016787">
    <property type="term" value="F:hydrolase activity"/>
    <property type="evidence" value="ECO:0007669"/>
    <property type="project" value="UniProtKB-ARBA"/>
</dbReference>
<name>A0A8E2QIA3_9GAMM</name>
<evidence type="ECO:0000256" key="4">
    <source>
        <dbReference type="ARBA" id="ARBA00022842"/>
    </source>
</evidence>
<reference evidence="10 11" key="1">
    <citation type="submission" date="2018-01" db="EMBL/GenBank/DDBJ databases">
        <title>Denitrification phenotypes of diverse strains of Pseudomonas stutzeri.</title>
        <authorList>
            <person name="Milligan D.A."/>
            <person name="Bergaust L."/>
            <person name="Bakken L.R."/>
            <person name="Frostegard A."/>
        </authorList>
    </citation>
    <scope>NUCLEOTIDE SEQUENCE [LARGE SCALE GENOMIC DNA]</scope>
    <source>
        <strain evidence="10 11">DSM 50238</strain>
    </source>
</reference>
<dbReference type="InterPro" id="IPR037151">
    <property type="entry name" value="AlkB-like_sf"/>
</dbReference>
<evidence type="ECO:0000256" key="7">
    <source>
        <dbReference type="ARBA" id="ARBA00023004"/>
    </source>
</evidence>
<keyword evidence="8" id="KW-0234">DNA repair</keyword>
<proteinExistence type="predicted"/>
<dbReference type="SUPFAM" id="SSF51197">
    <property type="entry name" value="Clavaminate synthase-like"/>
    <property type="match status" value="1"/>
</dbReference>
<dbReference type="InterPro" id="IPR032854">
    <property type="entry name" value="ALKBH3"/>
</dbReference>
<dbReference type="Pfam" id="PF13532">
    <property type="entry name" value="2OG-FeII_Oxy_2"/>
    <property type="match status" value="1"/>
</dbReference>
<dbReference type="AlphaFoldDB" id="A0A8E2QIA3"/>
<keyword evidence="5 10" id="KW-0223">Dioxygenase</keyword>
<dbReference type="InterPro" id="IPR027450">
    <property type="entry name" value="AlkB-like"/>
</dbReference>
<keyword evidence="3" id="KW-0227">DNA damage</keyword>
<dbReference type="InterPro" id="IPR005123">
    <property type="entry name" value="Oxoglu/Fe-dep_dioxygenase_dom"/>
</dbReference>
<dbReference type="RefSeq" id="WP_102827734.1">
    <property type="nucleotide sequence ID" value="NZ_CP065721.1"/>
</dbReference>
<evidence type="ECO:0000256" key="3">
    <source>
        <dbReference type="ARBA" id="ARBA00022763"/>
    </source>
</evidence>
<evidence type="ECO:0000256" key="8">
    <source>
        <dbReference type="ARBA" id="ARBA00023204"/>
    </source>
</evidence>
<dbReference type="Proteomes" id="UP000235881">
    <property type="component" value="Unassembled WGS sequence"/>
</dbReference>
<dbReference type="GO" id="GO:0006307">
    <property type="term" value="P:DNA alkylation repair"/>
    <property type="evidence" value="ECO:0007669"/>
    <property type="project" value="InterPro"/>
</dbReference>
<dbReference type="PANTHER" id="PTHR31212:SF4">
    <property type="entry name" value="ALPHA-KETOGLUTARATE-DEPENDENT DIOXYGENASE ALKB HOMOLOG 3"/>
    <property type="match status" value="1"/>
</dbReference>
<keyword evidence="6" id="KW-0560">Oxidoreductase</keyword>
<evidence type="ECO:0000313" key="10">
    <source>
        <dbReference type="EMBL" id="PNF78570.1"/>
    </source>
</evidence>
<keyword evidence="7" id="KW-0408">Iron</keyword>
<evidence type="ECO:0000259" key="9">
    <source>
        <dbReference type="PROSITE" id="PS51471"/>
    </source>
</evidence>
<dbReference type="EMBL" id="POUK01000001">
    <property type="protein sequence ID" value="PNF78570.1"/>
    <property type="molecule type" value="Genomic_DNA"/>
</dbReference>
<dbReference type="PANTHER" id="PTHR31212">
    <property type="entry name" value="ALPHA-KETOGLUTARATE-DEPENDENT DIOXYGENASE ALKB HOMOLOG 3"/>
    <property type="match status" value="1"/>
</dbReference>
<protein>
    <submittedName>
        <fullName evidence="10">Alpha-ketoglutarate-dependent dioxygenase AlkB</fullName>
    </submittedName>
</protein>
<feature type="domain" description="Fe2OG dioxygenase" evidence="9">
    <location>
        <begin position="95"/>
        <end position="193"/>
    </location>
</feature>
<dbReference type="GO" id="GO:0051213">
    <property type="term" value="F:dioxygenase activity"/>
    <property type="evidence" value="ECO:0007669"/>
    <property type="project" value="UniProtKB-KW"/>
</dbReference>
<comment type="caution">
    <text evidence="10">The sequence shown here is derived from an EMBL/GenBank/DDBJ whole genome shotgun (WGS) entry which is preliminary data.</text>
</comment>
<gene>
    <name evidence="10" type="ORF">CXK95_00975</name>
</gene>